<accession>A0AAV6YLW6</accession>
<feature type="domain" description="C3H1-type" evidence="3">
    <location>
        <begin position="92"/>
        <end position="118"/>
    </location>
</feature>
<sequence length="166" mass="18660">MGHIITQKSPATAPDLFVYLDTIISAFKIHGGTAWWRYDEEFRRCLSNNQSIGWASRATDIWLQLILAQRSQRPFLGTPTGTSQQPAPSSHKSTGACWLYNEGHCRFYSSCKFRHECSICGGNHPALRCFRRNKQNPVPQPENASERPQIKPMAKSVPKETGGKPS</sequence>
<keyword evidence="1" id="KW-0862">Zinc</keyword>
<keyword evidence="5" id="KW-1185">Reference proteome</keyword>
<protein>
    <recommendedName>
        <fullName evidence="3">C3H1-type domain-containing protein</fullName>
    </recommendedName>
</protein>
<dbReference type="PANTHER" id="PTHR35558">
    <property type="entry name" value="SGNH_HYDRO DOMAIN-CONTAINING PROTEIN"/>
    <property type="match status" value="1"/>
</dbReference>
<dbReference type="Proteomes" id="UP000824782">
    <property type="component" value="Unassembled WGS sequence"/>
</dbReference>
<dbReference type="PROSITE" id="PS50103">
    <property type="entry name" value="ZF_C3H1"/>
    <property type="match status" value="1"/>
</dbReference>
<evidence type="ECO:0000313" key="4">
    <source>
        <dbReference type="EMBL" id="KAG8538197.1"/>
    </source>
</evidence>
<evidence type="ECO:0000259" key="3">
    <source>
        <dbReference type="PROSITE" id="PS50103"/>
    </source>
</evidence>
<dbReference type="AlphaFoldDB" id="A0AAV6YLW6"/>
<evidence type="ECO:0000313" key="5">
    <source>
        <dbReference type="Proteomes" id="UP000824782"/>
    </source>
</evidence>
<feature type="zinc finger region" description="C3H1-type" evidence="1">
    <location>
        <begin position="92"/>
        <end position="118"/>
    </location>
</feature>
<keyword evidence="1" id="KW-0479">Metal-binding</keyword>
<feature type="region of interest" description="Disordered" evidence="2">
    <location>
        <begin position="133"/>
        <end position="166"/>
    </location>
</feature>
<name>A0AAV6YLW6_ENGPU</name>
<dbReference type="GO" id="GO:0008270">
    <property type="term" value="F:zinc ion binding"/>
    <property type="evidence" value="ECO:0007669"/>
    <property type="project" value="UniProtKB-KW"/>
</dbReference>
<comment type="caution">
    <text evidence="4">The sequence shown here is derived from an EMBL/GenBank/DDBJ whole genome shotgun (WGS) entry which is preliminary data.</text>
</comment>
<dbReference type="PANTHER" id="PTHR35558:SF1">
    <property type="entry name" value="ENDONUCLEASE_EXONUCLEASE_PHOSPHATASE DOMAIN-CONTAINING PROTEIN"/>
    <property type="match status" value="1"/>
</dbReference>
<feature type="compositionally biased region" description="Basic and acidic residues" evidence="2">
    <location>
        <begin position="157"/>
        <end position="166"/>
    </location>
</feature>
<dbReference type="EMBL" id="WNYA01023229">
    <property type="protein sequence ID" value="KAG8538197.1"/>
    <property type="molecule type" value="Genomic_DNA"/>
</dbReference>
<evidence type="ECO:0000256" key="1">
    <source>
        <dbReference type="PROSITE-ProRule" id="PRU00723"/>
    </source>
</evidence>
<proteinExistence type="predicted"/>
<dbReference type="InterPro" id="IPR000571">
    <property type="entry name" value="Znf_CCCH"/>
</dbReference>
<gene>
    <name evidence="4" type="ORF">GDO81_023138</name>
</gene>
<keyword evidence="1" id="KW-0863">Zinc-finger</keyword>
<evidence type="ECO:0000256" key="2">
    <source>
        <dbReference type="SAM" id="MobiDB-lite"/>
    </source>
</evidence>
<reference evidence="4" key="1">
    <citation type="thesis" date="2020" institute="ProQuest LLC" country="789 East Eisenhower Parkway, Ann Arbor, MI, USA">
        <title>Comparative Genomics and Chromosome Evolution.</title>
        <authorList>
            <person name="Mudd A.B."/>
        </authorList>
    </citation>
    <scope>NUCLEOTIDE SEQUENCE</scope>
    <source>
        <strain evidence="4">237g6f4</strain>
        <tissue evidence="4">Blood</tissue>
    </source>
</reference>
<organism evidence="4 5">
    <name type="scientific">Engystomops pustulosus</name>
    <name type="common">Tungara frog</name>
    <name type="synonym">Physalaemus pustulosus</name>
    <dbReference type="NCBI Taxonomy" id="76066"/>
    <lineage>
        <taxon>Eukaryota</taxon>
        <taxon>Metazoa</taxon>
        <taxon>Chordata</taxon>
        <taxon>Craniata</taxon>
        <taxon>Vertebrata</taxon>
        <taxon>Euteleostomi</taxon>
        <taxon>Amphibia</taxon>
        <taxon>Batrachia</taxon>
        <taxon>Anura</taxon>
        <taxon>Neobatrachia</taxon>
        <taxon>Hyloidea</taxon>
        <taxon>Leptodactylidae</taxon>
        <taxon>Leiuperinae</taxon>
        <taxon>Engystomops</taxon>
    </lineage>
</organism>